<evidence type="ECO:0000313" key="1">
    <source>
        <dbReference type="EMBL" id="ALU98516.1"/>
    </source>
</evidence>
<dbReference type="AlphaFoldDB" id="A0A0U3DDF2"/>
<dbReference type="Proteomes" id="UP000064183">
    <property type="component" value="Plasmid SGLP1"/>
</dbReference>
<keyword evidence="1" id="KW-0614">Plasmid</keyword>
<gene>
    <name evidence="1" type="ORF">WQO_34315</name>
</gene>
<evidence type="ECO:0000313" key="2">
    <source>
        <dbReference type="Proteomes" id="UP000064183"/>
    </source>
</evidence>
<accession>A0A0U3DDF2</accession>
<organism evidence="1 2">
    <name type="scientific">Streptomyces globisporus C-1027</name>
    <dbReference type="NCBI Taxonomy" id="1172567"/>
    <lineage>
        <taxon>Bacteria</taxon>
        <taxon>Bacillati</taxon>
        <taxon>Actinomycetota</taxon>
        <taxon>Actinomycetes</taxon>
        <taxon>Kitasatosporales</taxon>
        <taxon>Streptomycetaceae</taxon>
        <taxon>Streptomyces</taxon>
    </lineage>
</organism>
<sequence>MVAVAFPGGRGSQLLVPTGGRQHGRAWQSPSVTAEDDDYALVVWMGTHQQVVVALRGIEDRKARTV</sequence>
<dbReference type="KEGG" id="sgb:WQO_34315"/>
<proteinExistence type="predicted"/>
<reference evidence="1 2" key="1">
    <citation type="journal article" date="2012" name="J. Bacteriol.">
        <title>Draft genome sequence of Streptomyces globisporus C-1027, which produces an antitumor antibiotic consisting of a nine-membered enediyne with a chromoprotein.</title>
        <authorList>
            <person name="Wang L."/>
            <person name="Wang S."/>
            <person name="He Q."/>
            <person name="Yu T."/>
            <person name="Li Q."/>
            <person name="Hong B."/>
        </authorList>
    </citation>
    <scope>NUCLEOTIDE SEQUENCE [LARGE SCALE GENOMIC DNA]</scope>
    <source>
        <strain evidence="1 2">C-1027</strain>
        <plasmid evidence="1 2">SGLP1</plasmid>
    </source>
</reference>
<geneLocation type="plasmid" evidence="1 2">
    <name>SGLP1</name>
</geneLocation>
<protein>
    <submittedName>
        <fullName evidence="1">Uncharacterized protein</fullName>
    </submittedName>
</protein>
<dbReference type="EMBL" id="CP013739">
    <property type="protein sequence ID" value="ALU98516.1"/>
    <property type="molecule type" value="Genomic_DNA"/>
</dbReference>
<name>A0A0U3DDF2_STRGL</name>